<dbReference type="Proteomes" id="UP000504638">
    <property type="component" value="Unplaced"/>
</dbReference>
<feature type="compositionally biased region" description="Polar residues" evidence="1">
    <location>
        <begin position="56"/>
        <end position="65"/>
    </location>
</feature>
<evidence type="ECO:0000256" key="1">
    <source>
        <dbReference type="SAM" id="MobiDB-lite"/>
    </source>
</evidence>
<evidence type="ECO:0000313" key="3">
    <source>
        <dbReference type="EMBL" id="KAF1816008.1"/>
    </source>
</evidence>
<name>A0A6G1G7U9_9PEZI</name>
<accession>A0A6G1G7U9</accession>
<evidence type="ECO:0000313" key="5">
    <source>
        <dbReference type="RefSeq" id="XP_033535735.1"/>
    </source>
</evidence>
<evidence type="ECO:0000313" key="6">
    <source>
        <dbReference type="RefSeq" id="XP_033537639.1"/>
    </source>
</evidence>
<dbReference type="OrthoDB" id="4761620at2759"/>
<reference evidence="5 6" key="3">
    <citation type="submission" date="2025-04" db="UniProtKB">
        <authorList>
            <consortium name="RefSeq"/>
        </authorList>
    </citation>
    <scope>IDENTIFICATION</scope>
    <source>
        <strain evidence="5 6">CBS 781.70</strain>
    </source>
</reference>
<dbReference type="RefSeq" id="XP_033535735.1">
    <property type="nucleotide sequence ID" value="XM_033674790.1"/>
</dbReference>
<evidence type="ECO:0000313" key="2">
    <source>
        <dbReference type="EMBL" id="KAF1814104.1"/>
    </source>
</evidence>
<reference evidence="5 6" key="2">
    <citation type="submission" date="2020-04" db="EMBL/GenBank/DDBJ databases">
        <authorList>
            <consortium name="NCBI Genome Project"/>
        </authorList>
    </citation>
    <scope>NUCLEOTIDE SEQUENCE</scope>
    <source>
        <strain evidence="5 6">CBS 781.70</strain>
    </source>
</reference>
<dbReference type="RefSeq" id="XP_033537639.1">
    <property type="nucleotide sequence ID" value="XM_033673601.1"/>
</dbReference>
<dbReference type="EMBL" id="ML975153">
    <property type="protein sequence ID" value="KAF1814104.1"/>
    <property type="molecule type" value="Genomic_DNA"/>
</dbReference>
<gene>
    <name evidence="3 6" type="ORF">P152DRAFT_107712</name>
    <name evidence="2 5" type="ORF">P152DRAFT_261244</name>
</gene>
<feature type="region of interest" description="Disordered" evidence="1">
    <location>
        <begin position="1"/>
        <end position="65"/>
    </location>
</feature>
<feature type="compositionally biased region" description="Polar residues" evidence="1">
    <location>
        <begin position="1"/>
        <end position="10"/>
    </location>
</feature>
<sequence>MSTGQQNSVLDAQAPYPLLDSDDENPSVREDSLSPRAHKRQRREELSAPKKRSKGTKNGQASQSELDFLSQAKKFGRETRWSWFLNHDTDAYPSLIRKVYGQDFPAEMTADSALWRRAKQVFKDQVKTFKAQTIEKMRDWLEQNVLLNQVLSRLDSAGVALHLGEKFSSEDFLNVWYYMKGYLDVDKSSQLGEFYCKSMFMSLGSFVWGIVRAERIEKTGSETAKSKLHKAWYSMCLAEPFEDVDRECFKELFNISSGQRDPTPRQNDATLATMSFALIAPPPHPRDSRSGGIVPGLLDLWDSQRILGYRIHTRILLIPARIVYLL</sequence>
<evidence type="ECO:0000313" key="4">
    <source>
        <dbReference type="Proteomes" id="UP000504638"/>
    </source>
</evidence>
<dbReference type="GeneID" id="54414171"/>
<dbReference type="AlphaFoldDB" id="A0A6G1G7U9"/>
<reference evidence="2 5" key="1">
    <citation type="submission" date="2020-01" db="EMBL/GenBank/DDBJ databases">
        <authorList>
            <consortium name="DOE Joint Genome Institute"/>
            <person name="Haridas S."/>
            <person name="Albert R."/>
            <person name="Binder M."/>
            <person name="Bloem J."/>
            <person name="Labutti K."/>
            <person name="Salamov A."/>
            <person name="Andreopoulos B."/>
            <person name="Baker S.E."/>
            <person name="Barry K."/>
            <person name="Bills G."/>
            <person name="Bluhm B.H."/>
            <person name="Cannon C."/>
            <person name="Castanera R."/>
            <person name="Culley D.E."/>
            <person name="Daum C."/>
            <person name="Ezra D."/>
            <person name="Gonzalez J.B."/>
            <person name="Henrissat B."/>
            <person name="Kuo A."/>
            <person name="Liang C."/>
            <person name="Lipzen A."/>
            <person name="Lutzoni F."/>
            <person name="Magnuson J."/>
            <person name="Mondo S."/>
            <person name="Nolan M."/>
            <person name="Ohm R."/>
            <person name="Pangilinan J."/>
            <person name="Park H.-J."/>
            <person name="Ramirez L."/>
            <person name="Alfaro M."/>
            <person name="Sun H."/>
            <person name="Tritt A."/>
            <person name="Yoshinaga Y."/>
            <person name="Zwiers L.-H."/>
            <person name="Turgeon B.G."/>
            <person name="Goodwin S.B."/>
            <person name="Spatafora J.W."/>
            <person name="Crous P.W."/>
            <person name="Grigoriev I.V."/>
        </authorList>
    </citation>
    <scope>NUCLEOTIDE SEQUENCE</scope>
    <source>
        <strain evidence="2 5">CBS 781.70</strain>
    </source>
</reference>
<dbReference type="EMBL" id="ML975150">
    <property type="protein sequence ID" value="KAF1816008.1"/>
    <property type="molecule type" value="Genomic_DNA"/>
</dbReference>
<organism evidence="2">
    <name type="scientific">Eremomyces bilateralis CBS 781.70</name>
    <dbReference type="NCBI Taxonomy" id="1392243"/>
    <lineage>
        <taxon>Eukaryota</taxon>
        <taxon>Fungi</taxon>
        <taxon>Dikarya</taxon>
        <taxon>Ascomycota</taxon>
        <taxon>Pezizomycotina</taxon>
        <taxon>Dothideomycetes</taxon>
        <taxon>Dothideomycetes incertae sedis</taxon>
        <taxon>Eremomycetales</taxon>
        <taxon>Eremomycetaceae</taxon>
        <taxon>Eremomyces</taxon>
    </lineage>
</organism>
<protein>
    <submittedName>
        <fullName evidence="2 5">Uncharacterized protein</fullName>
    </submittedName>
</protein>
<proteinExistence type="predicted"/>
<keyword evidence="4" id="KW-1185">Reference proteome</keyword>